<dbReference type="SUPFAM" id="SSF81321">
    <property type="entry name" value="Family A G protein-coupled receptor-like"/>
    <property type="match status" value="1"/>
</dbReference>
<keyword evidence="7" id="KW-1185">Reference proteome</keyword>
<feature type="transmembrane region" description="Helical" evidence="5">
    <location>
        <begin position="237"/>
        <end position="262"/>
    </location>
</feature>
<comment type="subcellular location">
    <subcellularLocation>
        <location evidence="1">Membrane</location>
    </subcellularLocation>
</comment>
<dbReference type="Gene3D" id="1.20.1070.10">
    <property type="entry name" value="Rhodopsin 7-helix transmembrane proteins"/>
    <property type="match status" value="1"/>
</dbReference>
<reference evidence="8" key="1">
    <citation type="submission" date="2022-11" db="UniProtKB">
        <authorList>
            <consortium name="WormBaseParasite"/>
        </authorList>
    </citation>
    <scope>IDENTIFICATION</scope>
</reference>
<dbReference type="AlphaFoldDB" id="A0A915J085"/>
<dbReference type="GO" id="GO:0004930">
    <property type="term" value="F:G protein-coupled receptor activity"/>
    <property type="evidence" value="ECO:0007669"/>
    <property type="project" value="InterPro"/>
</dbReference>
<dbReference type="InterPro" id="IPR000276">
    <property type="entry name" value="GPCR_Rhodpsn"/>
</dbReference>
<dbReference type="GO" id="GO:0016020">
    <property type="term" value="C:membrane"/>
    <property type="evidence" value="ECO:0007669"/>
    <property type="project" value="UniProtKB-SubCell"/>
</dbReference>
<feature type="domain" description="G-protein coupled receptors family 1 profile" evidence="6">
    <location>
        <begin position="42"/>
        <end position="307"/>
    </location>
</feature>
<evidence type="ECO:0000313" key="7">
    <source>
        <dbReference type="Proteomes" id="UP000887565"/>
    </source>
</evidence>
<dbReference type="InterPro" id="IPR017452">
    <property type="entry name" value="GPCR_Rhodpsn_7TM"/>
</dbReference>
<feature type="transmembrane region" description="Helical" evidence="5">
    <location>
        <begin position="192"/>
        <end position="216"/>
    </location>
</feature>
<organism evidence="7 8">
    <name type="scientific">Romanomermis culicivorax</name>
    <name type="common">Nematode worm</name>
    <dbReference type="NCBI Taxonomy" id="13658"/>
    <lineage>
        <taxon>Eukaryota</taxon>
        <taxon>Metazoa</taxon>
        <taxon>Ecdysozoa</taxon>
        <taxon>Nematoda</taxon>
        <taxon>Enoplea</taxon>
        <taxon>Dorylaimia</taxon>
        <taxon>Mermithida</taxon>
        <taxon>Mermithoidea</taxon>
        <taxon>Mermithidae</taxon>
        <taxon>Romanomermis</taxon>
    </lineage>
</organism>
<name>A0A915J085_ROMCU</name>
<evidence type="ECO:0000313" key="8">
    <source>
        <dbReference type="WBParaSite" id="nRc.2.0.1.t19102-RA"/>
    </source>
</evidence>
<evidence type="ECO:0000259" key="6">
    <source>
        <dbReference type="PROSITE" id="PS50262"/>
    </source>
</evidence>
<evidence type="ECO:0000256" key="2">
    <source>
        <dbReference type="ARBA" id="ARBA00022692"/>
    </source>
</evidence>
<feature type="transmembrane region" description="Helical" evidence="5">
    <location>
        <begin position="146"/>
        <end position="165"/>
    </location>
</feature>
<evidence type="ECO:0000256" key="5">
    <source>
        <dbReference type="SAM" id="Phobius"/>
    </source>
</evidence>
<dbReference type="WBParaSite" id="nRc.2.0.1.t19102-RA">
    <property type="protein sequence ID" value="nRc.2.0.1.t19102-RA"/>
    <property type="gene ID" value="nRc.2.0.1.g19102"/>
</dbReference>
<feature type="transmembrane region" description="Helical" evidence="5">
    <location>
        <begin position="274"/>
        <end position="294"/>
    </location>
</feature>
<accession>A0A915J085</accession>
<proteinExistence type="predicted"/>
<dbReference type="PROSITE" id="PS50262">
    <property type="entry name" value="G_PROTEIN_RECEP_F1_2"/>
    <property type="match status" value="1"/>
</dbReference>
<dbReference type="InterPro" id="IPR019424">
    <property type="entry name" value="7TM_GPCR_Srsx"/>
</dbReference>
<feature type="transmembrane region" description="Helical" evidence="5">
    <location>
        <begin position="63"/>
        <end position="87"/>
    </location>
</feature>
<evidence type="ECO:0000256" key="3">
    <source>
        <dbReference type="ARBA" id="ARBA00022989"/>
    </source>
</evidence>
<protein>
    <submittedName>
        <fullName evidence="8">G-protein coupled receptors family 1 profile domain-containing protein</fullName>
    </submittedName>
</protein>
<dbReference type="Pfam" id="PF10320">
    <property type="entry name" value="7TM_GPCR_Srsx"/>
    <property type="match status" value="1"/>
</dbReference>
<dbReference type="SMART" id="SM01381">
    <property type="entry name" value="7TM_GPCR_Srsx"/>
    <property type="match status" value="1"/>
</dbReference>
<keyword evidence="3 5" id="KW-1133">Transmembrane helix</keyword>
<feature type="transmembrane region" description="Helical" evidence="5">
    <location>
        <begin position="29"/>
        <end position="51"/>
    </location>
</feature>
<keyword evidence="4 5" id="KW-0472">Membrane</keyword>
<keyword evidence="2 5" id="KW-0812">Transmembrane</keyword>
<sequence length="333" mass="39092">MIDANITIDINSTFIDFSTQLLREQLPAFWLWIFLTLINGFSSVISSTIFLKYKFRNSESQFMLLNQLFLEFCDSFWSFGLAIWHIMHISKEQNEAMTSIICYKYVAFQNFTIDGSSLFSFILGLDRFLAIKYPLWYKSKNVAYKFLLVFLAYIFQSSIFVASFFDHFDPSPLPVCIVRAATGYYLTLFKSYYLMLINISPLVFYITIYLLLTYQAGHKIDDQSNLRSIKRKLSDKVMRAMTFITIWHTLTFAFASFSTLILNKLPYRGSQYGPYFLAFYYTNGTACFLSYTIYVKRFRQCLKHLIFKQSLIDTSQQEAWRTNVGKVRTASKF</sequence>
<feature type="transmembrane region" description="Helical" evidence="5">
    <location>
        <begin position="107"/>
        <end position="125"/>
    </location>
</feature>
<evidence type="ECO:0000256" key="4">
    <source>
        <dbReference type="ARBA" id="ARBA00023136"/>
    </source>
</evidence>
<dbReference type="Proteomes" id="UP000887565">
    <property type="component" value="Unplaced"/>
</dbReference>
<evidence type="ECO:0000256" key="1">
    <source>
        <dbReference type="ARBA" id="ARBA00004370"/>
    </source>
</evidence>